<evidence type="ECO:0000256" key="2">
    <source>
        <dbReference type="SAM" id="SignalP"/>
    </source>
</evidence>
<dbReference type="CDD" id="cd01837">
    <property type="entry name" value="SGNH_plant_lipase_like"/>
    <property type="match status" value="2"/>
</dbReference>
<dbReference type="PANTHER" id="PTHR45642">
    <property type="entry name" value="GDSL ESTERASE/LIPASE EXL3"/>
    <property type="match status" value="1"/>
</dbReference>
<organism evidence="3 4">
    <name type="scientific">Nicotiana sylvestris</name>
    <name type="common">Wood tobacco</name>
    <name type="synonym">South American tobacco</name>
    <dbReference type="NCBI Taxonomy" id="4096"/>
    <lineage>
        <taxon>Eukaryota</taxon>
        <taxon>Viridiplantae</taxon>
        <taxon>Streptophyta</taxon>
        <taxon>Embryophyta</taxon>
        <taxon>Tracheophyta</taxon>
        <taxon>Spermatophyta</taxon>
        <taxon>Magnoliopsida</taxon>
        <taxon>eudicotyledons</taxon>
        <taxon>Gunneridae</taxon>
        <taxon>Pentapetalae</taxon>
        <taxon>asterids</taxon>
        <taxon>lamiids</taxon>
        <taxon>Solanales</taxon>
        <taxon>Solanaceae</taxon>
        <taxon>Nicotianoideae</taxon>
        <taxon>Nicotianeae</taxon>
        <taxon>Nicotiana</taxon>
    </lineage>
</organism>
<dbReference type="Pfam" id="PF00657">
    <property type="entry name" value="Lipase_GDSL"/>
    <property type="match status" value="2"/>
</dbReference>
<protein>
    <submittedName>
        <fullName evidence="4">Uncharacterized protein LOC104210014</fullName>
    </submittedName>
</protein>
<dbReference type="InterPro" id="IPR036514">
    <property type="entry name" value="SGNH_hydro_sf"/>
</dbReference>
<evidence type="ECO:0000313" key="3">
    <source>
        <dbReference type="Proteomes" id="UP000189701"/>
    </source>
</evidence>
<comment type="similarity">
    <text evidence="1">Belongs to the 'GDSL' lipolytic enzyme family.</text>
</comment>
<dbReference type="Gene3D" id="3.40.50.1110">
    <property type="entry name" value="SGNH hydrolase"/>
    <property type="match status" value="2"/>
</dbReference>
<dbReference type="FunFam" id="3.40.50.1110:FF:000003">
    <property type="entry name" value="GDSL esterase/lipase APG"/>
    <property type="match status" value="2"/>
</dbReference>
<proteinExistence type="inferred from homology"/>
<dbReference type="GO" id="GO:0006629">
    <property type="term" value="P:lipid metabolic process"/>
    <property type="evidence" value="ECO:0007669"/>
    <property type="project" value="InterPro"/>
</dbReference>
<keyword evidence="3" id="KW-1185">Reference proteome</keyword>
<evidence type="ECO:0000256" key="1">
    <source>
        <dbReference type="ARBA" id="ARBA00008668"/>
    </source>
</evidence>
<evidence type="ECO:0000313" key="4">
    <source>
        <dbReference type="RefSeq" id="XP_009757107.1"/>
    </source>
</evidence>
<dbReference type="InterPro" id="IPR008265">
    <property type="entry name" value="Lipase_GDSL_AS"/>
</dbReference>
<dbReference type="Proteomes" id="UP000189701">
    <property type="component" value="Unplaced"/>
</dbReference>
<dbReference type="PROSITE" id="PS01098">
    <property type="entry name" value="LIPASE_GDSL_SER"/>
    <property type="match status" value="1"/>
</dbReference>
<dbReference type="eggNOG" id="ENOG502QS27">
    <property type="taxonomic scope" value="Eukaryota"/>
</dbReference>
<gene>
    <name evidence="4" type="primary">LOC104210014</name>
</gene>
<reference evidence="4" key="2">
    <citation type="submission" date="2025-08" db="UniProtKB">
        <authorList>
            <consortium name="RefSeq"/>
        </authorList>
    </citation>
    <scope>IDENTIFICATION</scope>
    <source>
        <tissue evidence="4">Leaf</tissue>
    </source>
</reference>
<dbReference type="KEGG" id="nsy:104210014"/>
<dbReference type="GO" id="GO:0005576">
    <property type="term" value="C:extracellular region"/>
    <property type="evidence" value="ECO:0007669"/>
    <property type="project" value="TreeGrafter"/>
</dbReference>
<feature type="signal peptide" evidence="2">
    <location>
        <begin position="1"/>
        <end position="29"/>
    </location>
</feature>
<dbReference type="InterPro" id="IPR035669">
    <property type="entry name" value="SGNH_plant_lipase-like"/>
</dbReference>
<feature type="chain" id="PRO_5010576072" evidence="2">
    <location>
        <begin position="30"/>
        <end position="717"/>
    </location>
</feature>
<name>A0A1U7ULM2_NICSY</name>
<dbReference type="SUPFAM" id="SSF52266">
    <property type="entry name" value="SGNH hydrolase"/>
    <property type="match status" value="2"/>
</dbReference>
<sequence>MLFSSLVFPVNRMALLYCVVILLFSACEAKLQLPQGVNIKAVFAFGDSIVDQGNNNNLTTRAKCNFLPYGKDFMGGKPTGRFSNAKTPPDMIVEELGIKELMPAYFDPNLKVEDLKTGVSFASGASGYDLLTAITATAIPLSAQLLLFQQYKLKLEGLIGEEEANYIVKNSLFLVVTGSDDLVNTYFTLKIPRKWQYNIDSYTNLMVNGASNFVQDLYTLGARKIWVFGIPPIGCLPSQRQKSGGLARVCVEEYNQAAQLANTKLAAKIDSLSEILPQSELVFINIYDPLLDLIDNPDKYGFEEVKRCCCRPGKNKFLLCNNHTKTCEDDTKYLFWDGYHLTEKGYRVLVDQIFKEEKSLALSMKLLSFKIYSFLVCYSLLLCYVKAVTRIPYNESIPAVIVFGDSIVDTGNNNGLKTVSKVNYPPYGQDFMGGKPTGRFSNGKVPADLIVEELGIKELLPAYLDPTLQPVDLITGVNFASGGAGYDPLTSELAKVISLSRQLEMFKEYILKLREIVGEDRKNEILANSLFILVTGTNDIINTYFNTPLRKSYYDVSSYADLLVRSASSFVQDLYGLGARRIGVFGIPPIGCLPSQRTLRGGEERECVDYLNQAAQLFNSKLAAELSSLGNKFPDSRMVYVDVYNLPLDVIYNPQKYGFKISDKGCCGTGKIEVAELCTFTCSSDSDYVFWDSFHLTEKAYRQLVHQILAQHLSSFF</sequence>
<dbReference type="InterPro" id="IPR001087">
    <property type="entry name" value="GDSL"/>
</dbReference>
<dbReference type="AlphaFoldDB" id="A0A1U7ULM2"/>
<dbReference type="OrthoDB" id="1600564at2759"/>
<dbReference type="PANTHER" id="PTHR45642:SF138">
    <property type="entry name" value="GDSL ESTERASE_LIPASE EXL3-LIKE"/>
    <property type="match status" value="1"/>
</dbReference>
<dbReference type="RefSeq" id="XP_009757107.1">
    <property type="nucleotide sequence ID" value="XM_009758805.1"/>
</dbReference>
<accession>A0A1U7ULM2</accession>
<dbReference type="GO" id="GO:0016298">
    <property type="term" value="F:lipase activity"/>
    <property type="evidence" value="ECO:0007669"/>
    <property type="project" value="InterPro"/>
</dbReference>
<dbReference type="InterPro" id="IPR050592">
    <property type="entry name" value="GDSL_lipolytic_enzyme"/>
</dbReference>
<keyword evidence="2" id="KW-0732">Signal</keyword>
<reference evidence="3" key="1">
    <citation type="journal article" date="2013" name="Genome Biol.">
        <title>Reference genomes and transcriptomes of Nicotiana sylvestris and Nicotiana tomentosiformis.</title>
        <authorList>
            <person name="Sierro N."/>
            <person name="Battey J.N."/>
            <person name="Ouadi S."/>
            <person name="Bovet L."/>
            <person name="Goepfert S."/>
            <person name="Bakaher N."/>
            <person name="Peitsch M.C."/>
            <person name="Ivanov N.V."/>
        </authorList>
    </citation>
    <scope>NUCLEOTIDE SEQUENCE [LARGE SCALE GENOMIC DNA]</scope>
</reference>
<dbReference type="GeneID" id="104210014"/>